<dbReference type="PANTHER" id="PTHR46761">
    <property type="entry name" value="RAN GTPASE-ACTIVATING PROTEIN 1"/>
    <property type="match status" value="1"/>
</dbReference>
<evidence type="ECO:0000256" key="1">
    <source>
        <dbReference type="SAM" id="MobiDB-lite"/>
    </source>
</evidence>
<feature type="compositionally biased region" description="Acidic residues" evidence="1">
    <location>
        <begin position="82"/>
        <end position="91"/>
    </location>
</feature>
<dbReference type="GO" id="GO:0005096">
    <property type="term" value="F:GTPase activator activity"/>
    <property type="evidence" value="ECO:0007669"/>
    <property type="project" value="InterPro"/>
</dbReference>
<dbReference type="Proteomes" id="UP000834106">
    <property type="component" value="Chromosome 5"/>
</dbReference>
<evidence type="ECO:0000313" key="2">
    <source>
        <dbReference type="EMBL" id="CAI9760651.1"/>
    </source>
</evidence>
<evidence type="ECO:0000313" key="3">
    <source>
        <dbReference type="Proteomes" id="UP000834106"/>
    </source>
</evidence>
<feature type="region of interest" description="Disordered" evidence="1">
    <location>
        <begin position="70"/>
        <end position="121"/>
    </location>
</feature>
<dbReference type="AlphaFoldDB" id="A0AAD1Z025"/>
<protein>
    <submittedName>
        <fullName evidence="2">Uncharacterized protein</fullName>
    </submittedName>
</protein>
<reference evidence="2" key="1">
    <citation type="submission" date="2023-05" db="EMBL/GenBank/DDBJ databases">
        <authorList>
            <person name="Huff M."/>
        </authorList>
    </citation>
    <scope>NUCLEOTIDE SEQUENCE</scope>
</reference>
<sequence>MVLKWPSAMDEMGPFHFFLEIVVEIKTNFKPGKVNESDAIKALVHKAFFKLLNVNENFISDEGIDELKDIFKESPENLGPMDENDPEGGDDDNNRESGDDGEGSEDELESKLKNLDANQDE</sequence>
<accession>A0AAD1Z025</accession>
<name>A0AAD1Z025_9LAMI</name>
<dbReference type="InterPro" id="IPR045203">
    <property type="entry name" value="RanGAP1/2"/>
</dbReference>
<feature type="compositionally biased region" description="Acidic residues" evidence="1">
    <location>
        <begin position="99"/>
        <end position="108"/>
    </location>
</feature>
<proteinExistence type="predicted"/>
<organism evidence="2 3">
    <name type="scientific">Fraxinus pennsylvanica</name>
    <dbReference type="NCBI Taxonomy" id="56036"/>
    <lineage>
        <taxon>Eukaryota</taxon>
        <taxon>Viridiplantae</taxon>
        <taxon>Streptophyta</taxon>
        <taxon>Embryophyta</taxon>
        <taxon>Tracheophyta</taxon>
        <taxon>Spermatophyta</taxon>
        <taxon>Magnoliopsida</taxon>
        <taxon>eudicotyledons</taxon>
        <taxon>Gunneridae</taxon>
        <taxon>Pentapetalae</taxon>
        <taxon>asterids</taxon>
        <taxon>lamiids</taxon>
        <taxon>Lamiales</taxon>
        <taxon>Oleaceae</taxon>
        <taxon>Oleeae</taxon>
        <taxon>Fraxinus</taxon>
    </lineage>
</organism>
<dbReference type="EMBL" id="OU503040">
    <property type="protein sequence ID" value="CAI9760651.1"/>
    <property type="molecule type" value="Genomic_DNA"/>
</dbReference>
<gene>
    <name evidence="2" type="ORF">FPE_LOCUS8081</name>
</gene>
<dbReference type="PANTHER" id="PTHR46761:SF5">
    <property type="entry name" value="RAN GTPASE-ACTIVATING PROTEIN 2"/>
    <property type="match status" value="1"/>
</dbReference>
<keyword evidence="3" id="KW-1185">Reference proteome</keyword>